<dbReference type="SUPFAM" id="SSF81901">
    <property type="entry name" value="HCP-like"/>
    <property type="match status" value="1"/>
</dbReference>
<evidence type="ECO:0000256" key="3">
    <source>
        <dbReference type="PROSITE-ProRule" id="PRU00339"/>
    </source>
</evidence>
<feature type="repeat" description="TPR" evidence="3">
    <location>
        <begin position="864"/>
        <end position="897"/>
    </location>
</feature>
<dbReference type="Pfam" id="PF13414">
    <property type="entry name" value="TPR_11"/>
    <property type="match status" value="5"/>
</dbReference>
<dbReference type="SMART" id="SM00386">
    <property type="entry name" value="HAT"/>
    <property type="match status" value="6"/>
</dbReference>
<evidence type="ECO:0000313" key="5">
    <source>
        <dbReference type="EMBL" id="QIZ73472.1"/>
    </source>
</evidence>
<feature type="repeat" description="TPR" evidence="3">
    <location>
        <begin position="35"/>
        <end position="68"/>
    </location>
</feature>
<feature type="repeat" description="TPR" evidence="3">
    <location>
        <begin position="968"/>
        <end position="1001"/>
    </location>
</feature>
<dbReference type="PROSITE" id="PS50293">
    <property type="entry name" value="TPR_REGION"/>
    <property type="match status" value="4"/>
</dbReference>
<proteinExistence type="predicted"/>
<dbReference type="GO" id="GO:0006396">
    <property type="term" value="P:RNA processing"/>
    <property type="evidence" value="ECO:0007669"/>
    <property type="project" value="InterPro"/>
</dbReference>
<feature type="repeat" description="TPR" evidence="3">
    <location>
        <begin position="69"/>
        <end position="102"/>
    </location>
</feature>
<organism evidence="5 6">
    <name type="scientific">Oxynema aestuarii AP17</name>
    <dbReference type="NCBI Taxonomy" id="2064643"/>
    <lineage>
        <taxon>Bacteria</taxon>
        <taxon>Bacillati</taxon>
        <taxon>Cyanobacteriota</taxon>
        <taxon>Cyanophyceae</taxon>
        <taxon>Oscillatoriophycideae</taxon>
        <taxon>Oscillatoriales</taxon>
        <taxon>Oscillatoriaceae</taxon>
        <taxon>Oxynema</taxon>
        <taxon>Oxynema aestuarii</taxon>
    </lineage>
</organism>
<dbReference type="Pfam" id="PF13432">
    <property type="entry name" value="TPR_16"/>
    <property type="match status" value="1"/>
</dbReference>
<keyword evidence="2 3" id="KW-0802">TPR repeat</keyword>
<dbReference type="InterPro" id="IPR050498">
    <property type="entry name" value="Ycf3"/>
</dbReference>
<dbReference type="Pfam" id="PF04577">
    <property type="entry name" value="Glyco_transf_61"/>
    <property type="match status" value="1"/>
</dbReference>
<dbReference type="InterPro" id="IPR049625">
    <property type="entry name" value="Glyco_transf_61_cat"/>
</dbReference>
<dbReference type="PROSITE" id="PS50005">
    <property type="entry name" value="TPR"/>
    <property type="match status" value="16"/>
</dbReference>
<dbReference type="RefSeq" id="WP_168571618.1">
    <property type="nucleotide sequence ID" value="NZ_CP051167.1"/>
</dbReference>
<feature type="repeat" description="TPR" evidence="3">
    <location>
        <begin position="1080"/>
        <end position="1113"/>
    </location>
</feature>
<feature type="repeat" description="TPR" evidence="3">
    <location>
        <begin position="1267"/>
        <end position="1300"/>
    </location>
</feature>
<dbReference type="SUPFAM" id="SSF48452">
    <property type="entry name" value="TPR-like"/>
    <property type="match status" value="4"/>
</dbReference>
<name>A0A6H1U3M5_9CYAN</name>
<feature type="repeat" description="TPR" evidence="3">
    <location>
        <begin position="137"/>
        <end position="170"/>
    </location>
</feature>
<evidence type="ECO:0000259" key="4">
    <source>
        <dbReference type="Pfam" id="PF04577"/>
    </source>
</evidence>
<dbReference type="KEGG" id="oxy:HCG48_25095"/>
<evidence type="ECO:0000256" key="2">
    <source>
        <dbReference type="ARBA" id="ARBA00022803"/>
    </source>
</evidence>
<evidence type="ECO:0000313" key="6">
    <source>
        <dbReference type="Proteomes" id="UP000500857"/>
    </source>
</evidence>
<dbReference type="Gene3D" id="1.25.40.10">
    <property type="entry name" value="Tetratricopeptide repeat domain"/>
    <property type="match status" value="7"/>
</dbReference>
<feature type="repeat" description="TPR" evidence="3">
    <location>
        <begin position="1164"/>
        <end position="1197"/>
    </location>
</feature>
<dbReference type="Pfam" id="PF14559">
    <property type="entry name" value="TPR_19"/>
    <property type="match status" value="1"/>
</dbReference>
<evidence type="ECO:0000256" key="1">
    <source>
        <dbReference type="ARBA" id="ARBA00022737"/>
    </source>
</evidence>
<feature type="repeat" description="TPR" evidence="3">
    <location>
        <begin position="1198"/>
        <end position="1231"/>
    </location>
</feature>
<protein>
    <submittedName>
        <fullName evidence="5">Tetratricopeptide repeat protein</fullName>
    </submittedName>
</protein>
<dbReference type="GO" id="GO:0016757">
    <property type="term" value="F:glycosyltransferase activity"/>
    <property type="evidence" value="ECO:0007669"/>
    <property type="project" value="InterPro"/>
</dbReference>
<feature type="repeat" description="TPR" evidence="3">
    <location>
        <begin position="1232"/>
        <end position="1265"/>
    </location>
</feature>
<reference evidence="5 6" key="1">
    <citation type="submission" date="2020-04" db="EMBL/GenBank/DDBJ databases">
        <authorList>
            <person name="Basu S."/>
            <person name="Maruthanayagam V."/>
            <person name="Chakraborty S."/>
            <person name="Pramanik A."/>
            <person name="Mukherjee J."/>
            <person name="Brink B."/>
        </authorList>
    </citation>
    <scope>NUCLEOTIDE SEQUENCE [LARGE SCALE GENOMIC DNA]</scope>
    <source>
        <strain evidence="5 6">AP17</strain>
    </source>
</reference>
<feature type="repeat" description="TPR" evidence="3">
    <location>
        <begin position="934"/>
        <end position="967"/>
    </location>
</feature>
<feature type="domain" description="Glycosyltransferase 61 catalytic" evidence="4">
    <location>
        <begin position="534"/>
        <end position="709"/>
    </location>
</feature>
<dbReference type="InterPro" id="IPR013105">
    <property type="entry name" value="TPR_2"/>
</dbReference>
<sequence length="1335" mass="151087">MPNHEQRGTIFYRQGDLVAAERCYRQAIAESGHRPRVYYNLGVVLDAAGKWPQAMAAYHQAIVLKPDDLNAYSNLGCLLVKLGKVSAAIALFRRALALAPNWASLYNNLGQAFQAQAKLGSALAAYIKAIELQPDLAIAYYNAGKIWQSENQHAKALPYFQQVRQLNPTSILADAECGYSLMAQGKLDAAMPYFQQAIAREAHFIQAYCHLVEHRLTLPGREHPQDERDRAQLACTRFLRALQKHPHHPDVYTQFYLIHYHWGNVLFRYGDYQNAEIFYHKALQIDPHCRDIDRREIYRRLGQCLSKQNRLHPRAMVENLATLIPPTRSSLLTGAMSQMSRDIAPTRRSLESTNAAQGHLHPKGIYRHTREWIETTHFQGRDYFPVRFPGSKPPHVQPTPTPDGECAGLNCVPCLQRIARDFSPVHLGWGIQRLAGVAHRFNDNFSGHFIASIPHGRAWVVPQQNSWMVCNCVAIITPDNYLLADVSREYPGTLPGCQKQDTRHPRVFELDAFPPVRKIEGTVALLSGLSGAVYFHWMVDILPRWEILRQGGIDVTQIDYYVINSLEQPFQRETLAALGIPESKIIQSDRFPHIQADTLIVPSFAGHLGWAEPWAIQFLRREFLPLISASDYPGSERIYISRANARYRRVLNEAEVIDFLKTLGFEIIQLESLSFAQQITTFARAKIIVAPHGSGLTNILFCRPGTQIVEWVSPHYVRPYYWQIGQQLKLQHYCLTAEALACCPIRELIYPNPLTEDIWINLNQLEKMMSVAGIIKSIFPGVFPPIQATVNPPISTDLFLQQAETDFRLGNLELAKAACLKALQIDPNSAEACKIMGNLLQEHGQIESARKWYVKALQIDPKLAAAYANLGSLAAQEQQWKLAVTCYQKAIQIDPNFAGAYRNLAKVWTQLKRGKEAAECGYAALCLSPDKFSATACVNLGNTLVQEGLVDRGINCYRRAIELNPKLAGAYYDLASALQRQGQSKEAATYYQKARDLGLENISIRTTKTVVKPDYLQKARGCVDRQEWQEACELCKQVLALEPKNVEAYKLLANSFRELGKLQEAMQSYRKALSLQPENAELCRQFGDLLAQQQEWEAVVSAYRRAVELDPKLPGMETRLAHAFRERAQLDLTAAASFYNLAIQSNASQIQTDRHFLEIHPDRPDIYLTLGDTLVKQKRPDEAILIYQTAMNRFPENPEIYLHLGKAMAAKNDRVGAMAAYRRAIAIDPNHYWSHHHLGDILAEQGKLPEAIASYHRAIETNPSPSFWHYHNLGTVQGYYGEWEEAIVSYYKAIELNPNYSWSHKNLGDILAAQGKIDEATVCYRRAIKLKPRIL</sequence>
<feature type="repeat" description="TPR" evidence="3">
    <location>
        <begin position="103"/>
        <end position="136"/>
    </location>
</feature>
<dbReference type="InterPro" id="IPR011990">
    <property type="entry name" value="TPR-like_helical_dom_sf"/>
</dbReference>
<feature type="repeat" description="TPR" evidence="3">
    <location>
        <begin position="256"/>
        <end position="289"/>
    </location>
</feature>
<feature type="repeat" description="TPR" evidence="3">
    <location>
        <begin position="1046"/>
        <end position="1079"/>
    </location>
</feature>
<feature type="repeat" description="TPR" evidence="3">
    <location>
        <begin position="830"/>
        <end position="863"/>
    </location>
</feature>
<dbReference type="PANTHER" id="PTHR44858:SF1">
    <property type="entry name" value="UDP-N-ACETYLGLUCOSAMINE--PEPTIDE N-ACETYLGLUCOSAMINYLTRANSFERASE SPINDLY-RELATED"/>
    <property type="match status" value="1"/>
</dbReference>
<dbReference type="Pfam" id="PF07719">
    <property type="entry name" value="TPR_2"/>
    <property type="match status" value="1"/>
</dbReference>
<dbReference type="SMART" id="SM00028">
    <property type="entry name" value="TPR"/>
    <property type="match status" value="21"/>
</dbReference>
<gene>
    <name evidence="5" type="ORF">HCG48_25095</name>
</gene>
<keyword evidence="6" id="KW-1185">Reference proteome</keyword>
<keyword evidence="1" id="KW-0677">Repeat</keyword>
<dbReference type="Pfam" id="PF00515">
    <property type="entry name" value="TPR_1"/>
    <property type="match status" value="1"/>
</dbReference>
<dbReference type="InterPro" id="IPR003107">
    <property type="entry name" value="HAT"/>
</dbReference>
<accession>A0A6H1U3M5</accession>
<dbReference type="PANTHER" id="PTHR44858">
    <property type="entry name" value="TETRATRICOPEPTIDE REPEAT PROTEIN 6"/>
    <property type="match status" value="1"/>
</dbReference>
<dbReference type="Proteomes" id="UP000500857">
    <property type="component" value="Chromosome"/>
</dbReference>
<dbReference type="InterPro" id="IPR019734">
    <property type="entry name" value="TPR_rpt"/>
</dbReference>
<feature type="repeat" description="TPR" evidence="3">
    <location>
        <begin position="1301"/>
        <end position="1334"/>
    </location>
</feature>
<dbReference type="Pfam" id="PF13181">
    <property type="entry name" value="TPR_8"/>
    <property type="match status" value="2"/>
</dbReference>
<dbReference type="EMBL" id="CP051167">
    <property type="protein sequence ID" value="QIZ73472.1"/>
    <property type="molecule type" value="Genomic_DNA"/>
</dbReference>